<dbReference type="EMBL" id="JAWDGP010005460">
    <property type="protein sequence ID" value="KAK3756841.1"/>
    <property type="molecule type" value="Genomic_DNA"/>
</dbReference>
<feature type="region of interest" description="Disordered" evidence="1">
    <location>
        <begin position="1"/>
        <end position="68"/>
    </location>
</feature>
<feature type="compositionally biased region" description="Pro residues" evidence="1">
    <location>
        <begin position="1"/>
        <end position="15"/>
    </location>
</feature>
<feature type="transmembrane region" description="Helical" evidence="2">
    <location>
        <begin position="89"/>
        <end position="111"/>
    </location>
</feature>
<gene>
    <name evidence="3" type="ORF">RRG08_048887</name>
</gene>
<organism evidence="3 4">
    <name type="scientific">Elysia crispata</name>
    <name type="common">lettuce slug</name>
    <dbReference type="NCBI Taxonomy" id="231223"/>
    <lineage>
        <taxon>Eukaryota</taxon>
        <taxon>Metazoa</taxon>
        <taxon>Spiralia</taxon>
        <taxon>Lophotrochozoa</taxon>
        <taxon>Mollusca</taxon>
        <taxon>Gastropoda</taxon>
        <taxon>Heterobranchia</taxon>
        <taxon>Euthyneura</taxon>
        <taxon>Panpulmonata</taxon>
        <taxon>Sacoglossa</taxon>
        <taxon>Placobranchoidea</taxon>
        <taxon>Plakobranchidae</taxon>
        <taxon>Elysia</taxon>
    </lineage>
</organism>
<reference evidence="3" key="1">
    <citation type="journal article" date="2023" name="G3 (Bethesda)">
        <title>A reference genome for the long-term kleptoplast-retaining sea slug Elysia crispata morphotype clarki.</title>
        <authorList>
            <person name="Eastman K.E."/>
            <person name="Pendleton A.L."/>
            <person name="Shaikh M.A."/>
            <person name="Suttiyut T."/>
            <person name="Ogas R."/>
            <person name="Tomko P."/>
            <person name="Gavelis G."/>
            <person name="Widhalm J.R."/>
            <person name="Wisecaver J.H."/>
        </authorList>
    </citation>
    <scope>NUCLEOTIDE SEQUENCE</scope>
    <source>
        <strain evidence="3">ECLA1</strain>
    </source>
</reference>
<keyword evidence="2" id="KW-1133">Transmembrane helix</keyword>
<feature type="compositionally biased region" description="Pro residues" evidence="1">
    <location>
        <begin position="24"/>
        <end position="43"/>
    </location>
</feature>
<evidence type="ECO:0000256" key="2">
    <source>
        <dbReference type="SAM" id="Phobius"/>
    </source>
</evidence>
<feature type="compositionally biased region" description="Pro residues" evidence="1">
    <location>
        <begin position="51"/>
        <end position="63"/>
    </location>
</feature>
<dbReference type="Proteomes" id="UP001283361">
    <property type="component" value="Unassembled WGS sequence"/>
</dbReference>
<keyword evidence="4" id="KW-1185">Reference proteome</keyword>
<keyword evidence="2" id="KW-0472">Membrane</keyword>
<evidence type="ECO:0000313" key="3">
    <source>
        <dbReference type="EMBL" id="KAK3756841.1"/>
    </source>
</evidence>
<keyword evidence="2" id="KW-0812">Transmembrane</keyword>
<name>A0AAE1D499_9GAST</name>
<comment type="caution">
    <text evidence="3">The sequence shown here is derived from an EMBL/GenBank/DDBJ whole genome shotgun (WGS) entry which is preliminary data.</text>
</comment>
<evidence type="ECO:0000256" key="1">
    <source>
        <dbReference type="SAM" id="MobiDB-lite"/>
    </source>
</evidence>
<proteinExistence type="predicted"/>
<accession>A0AAE1D499</accession>
<sequence>MSVYPPPSEGVPPPYQAMSETKAPPYPGPPQPQPQPSYPPPHPGGGYAAPQYPPPHGAYPPPQGTHTVTVVHQAPPQTVIVEERGVNHLLHFLIFLCFPPWIFVWIILCIVN</sequence>
<protein>
    <submittedName>
        <fullName evidence="3">Uncharacterized protein</fullName>
    </submittedName>
</protein>
<evidence type="ECO:0000313" key="4">
    <source>
        <dbReference type="Proteomes" id="UP001283361"/>
    </source>
</evidence>
<dbReference type="AlphaFoldDB" id="A0AAE1D499"/>